<dbReference type="NCBIfam" id="TIGR02532">
    <property type="entry name" value="IV_pilin_GFxxxE"/>
    <property type="match status" value="1"/>
</dbReference>
<accession>A0A1H7NWQ0</accession>
<reference evidence="2 3" key="1">
    <citation type="submission" date="2016-10" db="EMBL/GenBank/DDBJ databases">
        <authorList>
            <person name="de Groot N.N."/>
        </authorList>
    </citation>
    <scope>NUCLEOTIDE SEQUENCE [LARGE SCALE GENOMIC DNA]</scope>
    <source>
        <strain evidence="2 3">KH2T6</strain>
    </source>
</reference>
<dbReference type="OrthoDB" id="1819233at2"/>
<organism evidence="2 3">
    <name type="scientific">Ruminococcus albus</name>
    <dbReference type="NCBI Taxonomy" id="1264"/>
    <lineage>
        <taxon>Bacteria</taxon>
        <taxon>Bacillati</taxon>
        <taxon>Bacillota</taxon>
        <taxon>Clostridia</taxon>
        <taxon>Eubacteriales</taxon>
        <taxon>Oscillospiraceae</taxon>
        <taxon>Ruminococcus</taxon>
    </lineage>
</organism>
<keyword evidence="1" id="KW-1133">Transmembrane helix</keyword>
<name>A0A1H7NWQ0_RUMAL</name>
<evidence type="ECO:0000313" key="3">
    <source>
        <dbReference type="Proteomes" id="UP000186015"/>
    </source>
</evidence>
<evidence type="ECO:0000256" key="1">
    <source>
        <dbReference type="SAM" id="Phobius"/>
    </source>
</evidence>
<feature type="transmembrane region" description="Helical" evidence="1">
    <location>
        <begin position="12"/>
        <end position="32"/>
    </location>
</feature>
<dbReference type="RefSeq" id="WP_074835343.1">
    <property type="nucleotide sequence ID" value="NZ_FOAT01000017.1"/>
</dbReference>
<dbReference type="Proteomes" id="UP000186015">
    <property type="component" value="Unassembled WGS sequence"/>
</dbReference>
<keyword evidence="1" id="KW-0472">Membrane</keyword>
<gene>
    <name evidence="2" type="ORF">SAMN05216469_11740</name>
</gene>
<dbReference type="Pfam" id="PF07963">
    <property type="entry name" value="N_methyl"/>
    <property type="match status" value="1"/>
</dbReference>
<dbReference type="InterPro" id="IPR012902">
    <property type="entry name" value="N_methyl_site"/>
</dbReference>
<dbReference type="AlphaFoldDB" id="A0A1H7NWQ0"/>
<proteinExistence type="predicted"/>
<protein>
    <submittedName>
        <fullName evidence="2">Prepilin-type N-terminal cleavage/methylation domain-containing protein</fullName>
    </submittedName>
</protein>
<evidence type="ECO:0000313" key="2">
    <source>
        <dbReference type="EMBL" id="SEL27941.1"/>
    </source>
</evidence>
<sequence length="681" mass="75616">MKKNNKKGFTLVELVIVATIMVMIMGAILNWIRPMNKFYQRTQSLSDTNDIGSMLMDYVDNELRYATNVVILKDYQGVPKFKGQFLTDSSGNAVSHTKFTNALILDNDDKVIRGSRLADYVENSTVSRRKHAYGGILKANITEDGIDTDRMGYLGSEALYNDYGCQFNATLNNLENGSSCVSIDMELTRPRREGLDYVFDKFGFNQKRDVELVNVNLKAKDLMIAQLYSASGEEGTLLDYNTFAKATNTGTNGNAETMYTSDSFTYILYTKEPIQSEKVTVSLYDAPGSTTKITSIQLESGSSIPEGTINSWINIGKGKTTAWVASGSSYTRTAYLAIKTDSGKPIEEYKEESVLTNLDFYIWTELQIRNDPTFELVFYDRFDPGHVEGSDPYTISQGIWDDDHYVSGIPDGNGDANGEYTFVGWLLRGIDPASVAPPIVDPDNPEAAASANMAAGWFVNGQEYSTSAEYDAIYEQKPTIMFSFETADELGGGIYDFFKVRKDYTAEDIGKDSRIKTMTDYAKADCPEGMAFKQWDILDPDDSSNVLGQLGTLELSTLDESKAYFVKAVYKDNSHPGMFEVTLIVEKPNLYHNGLNIQNNGEEIYCIVCQADGTTPFCDPITGWSGAYISSFSNTDSTTLKIYSNKPIKVSFNGKPNSDGYVISSDCTLTYNDDTQTFSKS</sequence>
<dbReference type="PROSITE" id="PS00409">
    <property type="entry name" value="PROKAR_NTER_METHYL"/>
    <property type="match status" value="1"/>
</dbReference>
<dbReference type="EMBL" id="FOAT01000017">
    <property type="protein sequence ID" value="SEL27941.1"/>
    <property type="molecule type" value="Genomic_DNA"/>
</dbReference>
<keyword evidence="1" id="KW-0812">Transmembrane</keyword>